<keyword evidence="5" id="KW-0408">Iron</keyword>
<evidence type="ECO:0000256" key="6">
    <source>
        <dbReference type="ARBA" id="ARBA00023014"/>
    </source>
</evidence>
<comment type="similarity">
    <text evidence="1">Belongs to the IlvD/Edd family.</text>
</comment>
<dbReference type="Pfam" id="PF24877">
    <property type="entry name" value="ILV_EDD_C"/>
    <property type="match status" value="1"/>
</dbReference>
<keyword evidence="4" id="KW-0479">Metal-binding</keyword>
<dbReference type="RefSeq" id="WP_121132098.1">
    <property type="nucleotide sequence ID" value="NZ_JBHUFK010000003.1"/>
</dbReference>
<name>A0A494YXM3_9BACI</name>
<reference evidence="11 12" key="1">
    <citation type="journal article" date="2015" name="Antonie Van Leeuwenhoek">
        <title>Oceanobacillus bengalensis sp. nov., a bacterium isolated from seawater of the Bay of Bengal.</title>
        <authorList>
            <person name="Yongchang O."/>
            <person name="Xiang W."/>
            <person name="Wang G."/>
        </authorList>
    </citation>
    <scope>NUCLEOTIDE SEQUENCE [LARGE SCALE GENOMIC DNA]</scope>
    <source>
        <strain evidence="11 12">MCCC 1K00260</strain>
    </source>
</reference>
<sequence>MNFNKEEIHMKKSTSYGDAGFSNFIKMAFQRHLGYDEQDFNKPIIGIANTYSEINRCHSHVQPMVQAIKHGIIMAGGIPLEFPTISVGEMFTSPTTMLYRNLVAMDTEEMITAQPIDGVVLIGGCDKMAPAQLMGAASANKPAILFTGGPMDNGEYNGKTLGACSDCRFFWQEYQGGTVDEKEINEINEQLAPTAGHCMVMGSASTIASCAEALGMMLPGAAAAPATVNERLRLAKETGKAIVHLVEKDIRPSDIMTEKAFDNAVRTLMAIGGSTNAVIHLIAIARRLGINLTLDRFDELSKTTPFLANLRPAGEYQMKEFYYAGGVPVVLKELSPLLHLDERTVTGETLKDNLASTWRNPTYDHVIRPYEAPLYEEGGIAVLKGNLSPNGSVIKPKAIVNERFLKHKGKAVVFTSLEDMEKRVNDPDLEVDENSVLVLQNAGPVGAPGMPEAGMIPIPKKLLKEGVRDMVRLSDCRMSGTAFGTVILHVAPEAAVGGPIGLIRDGDWIELDVANRKLALLVSDEVLAERKNAWHAPETAPENKRGYKWLYRRHVLQADEGCDFDFALPEGKETMELTTAKSGDTI</sequence>
<evidence type="ECO:0000256" key="3">
    <source>
        <dbReference type="ARBA" id="ARBA00022714"/>
    </source>
</evidence>
<dbReference type="Pfam" id="PF00920">
    <property type="entry name" value="ILVD_EDD_N"/>
    <property type="match status" value="1"/>
</dbReference>
<evidence type="ECO:0000256" key="1">
    <source>
        <dbReference type="ARBA" id="ARBA00006486"/>
    </source>
</evidence>
<feature type="domain" description="Dihydroxy-acid/6-phosphogluconate dehydratase N-terminal" evidence="9">
    <location>
        <begin position="42"/>
        <end position="353"/>
    </location>
</feature>
<evidence type="ECO:0000256" key="7">
    <source>
        <dbReference type="ARBA" id="ARBA00023239"/>
    </source>
</evidence>
<keyword evidence="8" id="KW-0100">Branched-chain amino acid biosynthesis</keyword>
<dbReference type="Gene3D" id="3.50.30.80">
    <property type="entry name" value="IlvD/EDD C-terminal domain-like"/>
    <property type="match status" value="1"/>
</dbReference>
<dbReference type="NCBIfam" id="NF004784">
    <property type="entry name" value="PRK06131.1"/>
    <property type="match status" value="1"/>
</dbReference>
<keyword evidence="3" id="KW-0001">2Fe-2S</keyword>
<protein>
    <submittedName>
        <fullName evidence="11">Dihydroxy-acid dehydratase</fullName>
    </submittedName>
</protein>
<evidence type="ECO:0000313" key="11">
    <source>
        <dbReference type="EMBL" id="RKQ14765.1"/>
    </source>
</evidence>
<evidence type="ECO:0000256" key="4">
    <source>
        <dbReference type="ARBA" id="ARBA00022723"/>
    </source>
</evidence>
<proteinExistence type="inferred from homology"/>
<evidence type="ECO:0000259" key="10">
    <source>
        <dbReference type="Pfam" id="PF24877"/>
    </source>
</evidence>
<dbReference type="PANTHER" id="PTHR43183:SF1">
    <property type="entry name" value="HYPOTHETICAL DIHYDROXY-ACID DEHYDRATASE (EUROFUNG)-RELATED"/>
    <property type="match status" value="1"/>
</dbReference>
<dbReference type="InterPro" id="IPR020558">
    <property type="entry name" value="DiOHA_6PGluconate_deHydtase_CS"/>
</dbReference>
<dbReference type="InterPro" id="IPR052352">
    <property type="entry name" value="Sugar_Degrad_Dehydratases"/>
</dbReference>
<dbReference type="InterPro" id="IPR042096">
    <property type="entry name" value="Dihydro-acid_dehy_C"/>
</dbReference>
<dbReference type="GO" id="GO:0046872">
    <property type="term" value="F:metal ion binding"/>
    <property type="evidence" value="ECO:0007669"/>
    <property type="project" value="UniProtKB-KW"/>
</dbReference>
<keyword evidence="6" id="KW-0411">Iron-sulfur</keyword>
<dbReference type="PROSITE" id="PS00886">
    <property type="entry name" value="ILVD_EDD_1"/>
    <property type="match status" value="1"/>
</dbReference>
<keyword evidence="12" id="KW-1185">Reference proteome</keyword>
<dbReference type="FunFam" id="3.50.30.80:FF:000001">
    <property type="entry name" value="Dihydroxy-acid dehydratase"/>
    <property type="match status" value="1"/>
</dbReference>
<dbReference type="InterPro" id="IPR000581">
    <property type="entry name" value="ILV_EDD_N"/>
</dbReference>
<dbReference type="SUPFAM" id="SSF143975">
    <property type="entry name" value="IlvD/EDD N-terminal domain-like"/>
    <property type="match status" value="1"/>
</dbReference>
<evidence type="ECO:0000256" key="2">
    <source>
        <dbReference type="ARBA" id="ARBA00022605"/>
    </source>
</evidence>
<evidence type="ECO:0000256" key="5">
    <source>
        <dbReference type="ARBA" id="ARBA00023004"/>
    </source>
</evidence>
<keyword evidence="7" id="KW-0456">Lyase</keyword>
<keyword evidence="2" id="KW-0028">Amino-acid biosynthesis</keyword>
<evidence type="ECO:0000256" key="8">
    <source>
        <dbReference type="ARBA" id="ARBA00023304"/>
    </source>
</evidence>
<dbReference type="Proteomes" id="UP000281813">
    <property type="component" value="Unassembled WGS sequence"/>
</dbReference>
<comment type="caution">
    <text evidence="11">The sequence shown here is derived from an EMBL/GenBank/DDBJ whole genome shotgun (WGS) entry which is preliminary data.</text>
</comment>
<evidence type="ECO:0000313" key="12">
    <source>
        <dbReference type="Proteomes" id="UP000281813"/>
    </source>
</evidence>
<dbReference type="PANTHER" id="PTHR43183">
    <property type="entry name" value="HYPOTHETICAL DIHYDROXYACID DEHYDRATASE (EUROFUNG)-RELATED"/>
    <property type="match status" value="1"/>
</dbReference>
<dbReference type="AlphaFoldDB" id="A0A494YXM3"/>
<evidence type="ECO:0000259" key="9">
    <source>
        <dbReference type="Pfam" id="PF00920"/>
    </source>
</evidence>
<gene>
    <name evidence="11" type="ORF">D8M05_12005</name>
</gene>
<organism evidence="11 12">
    <name type="scientific">Oceanobacillus bengalensis</name>
    <dbReference type="NCBI Taxonomy" id="1435466"/>
    <lineage>
        <taxon>Bacteria</taxon>
        <taxon>Bacillati</taxon>
        <taxon>Bacillota</taxon>
        <taxon>Bacilli</taxon>
        <taxon>Bacillales</taxon>
        <taxon>Bacillaceae</taxon>
        <taxon>Oceanobacillus</taxon>
    </lineage>
</organism>
<dbReference type="GO" id="GO:0051537">
    <property type="term" value="F:2 iron, 2 sulfur cluster binding"/>
    <property type="evidence" value="ECO:0007669"/>
    <property type="project" value="UniProtKB-KW"/>
</dbReference>
<accession>A0A494YXM3</accession>
<dbReference type="GO" id="GO:0016836">
    <property type="term" value="F:hydro-lyase activity"/>
    <property type="evidence" value="ECO:0007669"/>
    <property type="project" value="UniProtKB-ARBA"/>
</dbReference>
<feature type="domain" description="Dihydroxy-acid/6-phosphogluconate dehydratase C-terminal" evidence="10">
    <location>
        <begin position="366"/>
        <end position="562"/>
    </location>
</feature>
<dbReference type="OrthoDB" id="9807077at2"/>
<dbReference type="InterPro" id="IPR056740">
    <property type="entry name" value="ILV_EDD_C"/>
</dbReference>
<dbReference type="GO" id="GO:0009082">
    <property type="term" value="P:branched-chain amino acid biosynthetic process"/>
    <property type="evidence" value="ECO:0007669"/>
    <property type="project" value="UniProtKB-KW"/>
</dbReference>
<dbReference type="SUPFAM" id="SSF52016">
    <property type="entry name" value="LeuD/IlvD-like"/>
    <property type="match status" value="1"/>
</dbReference>
<dbReference type="EMBL" id="RBZO01000018">
    <property type="protein sequence ID" value="RKQ14765.1"/>
    <property type="molecule type" value="Genomic_DNA"/>
</dbReference>
<dbReference type="GO" id="GO:0008652">
    <property type="term" value="P:amino acid biosynthetic process"/>
    <property type="evidence" value="ECO:0007669"/>
    <property type="project" value="UniProtKB-KW"/>
</dbReference>
<dbReference type="InterPro" id="IPR037237">
    <property type="entry name" value="IlvD/EDD_N"/>
</dbReference>